<dbReference type="HOGENOM" id="CLU_942288_0_0_11"/>
<gene>
    <name evidence="3" type="ORF">BN381_380002</name>
</gene>
<name>R4Z0X6_9ACTN</name>
<dbReference type="eggNOG" id="COG5421">
    <property type="taxonomic scope" value="Bacteria"/>
</dbReference>
<proteinExistence type="predicted"/>
<dbReference type="AlphaFoldDB" id="R4Z0X6"/>
<dbReference type="Proteomes" id="UP000018291">
    <property type="component" value="Unassembled WGS sequence"/>
</dbReference>
<accession>R4Z0X6</accession>
<evidence type="ECO:0000313" key="4">
    <source>
        <dbReference type="Proteomes" id="UP000018291"/>
    </source>
</evidence>
<keyword evidence="4" id="KW-1185">Reference proteome</keyword>
<dbReference type="OrthoDB" id="3209341at2"/>
<evidence type="ECO:0000256" key="1">
    <source>
        <dbReference type="SAM" id="MobiDB-lite"/>
    </source>
</evidence>
<dbReference type="InterPro" id="IPR025457">
    <property type="entry name" value="DUF4277"/>
</dbReference>
<organism evidence="3 4">
    <name type="scientific">Candidatus Neomicrothrix parvicella RN1</name>
    <dbReference type="NCBI Taxonomy" id="1229780"/>
    <lineage>
        <taxon>Bacteria</taxon>
        <taxon>Bacillati</taxon>
        <taxon>Actinomycetota</taxon>
        <taxon>Acidimicrobiia</taxon>
        <taxon>Acidimicrobiales</taxon>
        <taxon>Microthrixaceae</taxon>
        <taxon>Candidatus Neomicrothrix</taxon>
    </lineage>
</organism>
<reference evidence="3 4" key="1">
    <citation type="journal article" date="2013" name="ISME J.">
        <title>Metabolic model for the filamentous 'Candidatus Microthrix parvicella' based on genomic and metagenomic analyses.</title>
        <authorList>
            <person name="Jon McIlroy S."/>
            <person name="Kristiansen R."/>
            <person name="Albertsen M."/>
            <person name="Michael Karst S."/>
            <person name="Rossetti S."/>
            <person name="Lund Nielsen J."/>
            <person name="Tandoi V."/>
            <person name="James Seviour R."/>
            <person name="Nielsen P.H."/>
        </authorList>
    </citation>
    <scope>NUCLEOTIDE SEQUENCE [LARGE SCALE GENOMIC DNA]</scope>
    <source>
        <strain evidence="3 4">RN1</strain>
    </source>
</reference>
<dbReference type="EMBL" id="CANL01000032">
    <property type="protein sequence ID" value="CCM64363.1"/>
    <property type="molecule type" value="Genomic_DNA"/>
</dbReference>
<evidence type="ECO:0000259" key="2">
    <source>
        <dbReference type="Pfam" id="PF14104"/>
    </source>
</evidence>
<evidence type="ECO:0000313" key="3">
    <source>
        <dbReference type="EMBL" id="CCM64363.1"/>
    </source>
</evidence>
<feature type="domain" description="DUF4277" evidence="2">
    <location>
        <begin position="13"/>
        <end position="116"/>
    </location>
</feature>
<comment type="caution">
    <text evidence="3">The sequence shown here is derived from an EMBL/GenBank/DDBJ whole genome shotgun (WGS) entry which is preliminary data.</text>
</comment>
<dbReference type="PANTHER" id="PTHR34614">
    <property type="match status" value="1"/>
</dbReference>
<dbReference type="PANTHER" id="PTHR34614:SF2">
    <property type="entry name" value="TRANSPOSASE IS4-LIKE DOMAIN-CONTAINING PROTEIN"/>
    <property type="match status" value="1"/>
</dbReference>
<protein>
    <submittedName>
        <fullName evidence="3">Transposase</fullName>
    </submittedName>
</protein>
<feature type="compositionally biased region" description="Polar residues" evidence="1">
    <location>
        <begin position="280"/>
        <end position="289"/>
    </location>
</feature>
<dbReference type="RefSeq" id="WP_012228328.1">
    <property type="nucleotide sequence ID" value="NZ_HG422565.1"/>
</dbReference>
<dbReference type="Pfam" id="PF14104">
    <property type="entry name" value="DUF4277"/>
    <property type="match status" value="1"/>
</dbReference>
<sequence>MEPANQEPFVLRTETLGALPIVNHFLDRIGLDAIIDRFLPANDARLRLDPAVVIGVLVRNLTIDHQPIYALAEWAAGFDPALFGLTATDVDALNDDRTGRMLDRLFDTDRASLITHTVLSAVRHFDINMDQLHNDSTTVTFSGGYHQATGAVRGDKPTPTITYGHNKDHRPDLKQLLCVLTVSADGAVPVAFRVEDGNTADDPTHIPTWDELVVLVGRPDFLYVADSKLCNRPAMDHINSHGGRFVTILPRTRKEDRQFRDRIATITPSRGGHASPKASLRSTTSTRNSCHPKPG</sequence>
<dbReference type="STRING" id="1229780.BN381_380002"/>
<feature type="region of interest" description="Disordered" evidence="1">
    <location>
        <begin position="267"/>
        <end position="295"/>
    </location>
</feature>